<dbReference type="GO" id="GO:0003824">
    <property type="term" value="F:catalytic activity"/>
    <property type="evidence" value="ECO:0007669"/>
    <property type="project" value="InterPro"/>
</dbReference>
<dbReference type="RefSeq" id="XP_067523646.1">
    <property type="nucleotide sequence ID" value="XM_067667545.1"/>
</dbReference>
<dbReference type="OrthoDB" id="2260598at2759"/>
<reference evidence="3 4" key="1">
    <citation type="journal article" date="2009" name="PLoS Genet.">
        <title>Genomic analysis of the basal lineage fungus Rhizopus oryzae reveals a whole-genome duplication.</title>
        <authorList>
            <person name="Ma L.-J."/>
            <person name="Ibrahim A.S."/>
            <person name="Skory C."/>
            <person name="Grabherr M.G."/>
            <person name="Burger G."/>
            <person name="Butler M."/>
            <person name="Elias M."/>
            <person name="Idnurm A."/>
            <person name="Lang B.F."/>
            <person name="Sone T."/>
            <person name="Abe A."/>
            <person name="Calvo S.E."/>
            <person name="Corrochano L.M."/>
            <person name="Engels R."/>
            <person name="Fu J."/>
            <person name="Hansberg W."/>
            <person name="Kim J.-M."/>
            <person name="Kodira C.D."/>
            <person name="Koehrsen M.J."/>
            <person name="Liu B."/>
            <person name="Miranda-Saavedra D."/>
            <person name="O'Leary S."/>
            <person name="Ortiz-Castellanos L."/>
            <person name="Poulter R."/>
            <person name="Rodriguez-Romero J."/>
            <person name="Ruiz-Herrera J."/>
            <person name="Shen Y.-Q."/>
            <person name="Zeng Q."/>
            <person name="Galagan J."/>
            <person name="Birren B.W."/>
            <person name="Cuomo C.A."/>
            <person name="Wickes B.L."/>
        </authorList>
    </citation>
    <scope>NUCLEOTIDE SEQUENCE [LARGE SCALE GENOMIC DNA]</scope>
    <source>
        <strain evidence="4">RA 99-880 / ATCC MYA-4621 / FGSC 9543 / NRRL 43880</strain>
    </source>
</reference>
<name>I1CIH0_RHIO9</name>
<dbReference type="InterPro" id="IPR036691">
    <property type="entry name" value="Endo/exonu/phosph_ase_sf"/>
</dbReference>
<dbReference type="GeneID" id="93619926"/>
<accession>I1CIH0</accession>
<feature type="region of interest" description="Disordered" evidence="1">
    <location>
        <begin position="1"/>
        <end position="31"/>
    </location>
</feature>
<sequence length="598" mass="65932">MVPDPSTPSSPLVSPGTYGSHGPSITPSSSSSSFIPLTIGLWNANGLQESTADDLLRHCQSFSLVFITETWLLPPHRIRTSWTQFNLYGSPVVNSYRGSQGVSALVSPSCPMAVVQFPVHTKYALGLRLGRSLRLICLYLPPSLSNDEVSSVLVSLPLTDDTIICGDLNARLGAITGDSVANTRGSVLLRWCEEHGLSVLNSTLAPGVPTFLSYRGGQVKQSMIDYFLTNTTSALRSPRMQVYSDLSLGSDHKLLSLSFDYAVPDGYPSQPVLSSSSARRLWNLSRLKEPDVCSLYVASFQSLAAPLVDQFKALKSSPPSAAPPIDALNDSLNEAIYSALDKSVGSRSSRPSQWKPFWNAHLQELADVREHHYRRWRRAIGIDKALWWDRHQAAQVRFRAALKSAKRLSWRAFCDSLARGELARAMSKVKVIRNRRRQQVGFTHPDGPAAGASAMRQHLASVYSGDGLPSRRPDPLPSVSGMVPFDLDSQDRGMPSFTADSVGSLMRRLPLRKAPGPDHLRTEMLLPIKSVLAPLLSLLFSICYQWSYTPSLWRQAQVVPIHEKGDPTSPGNYRRLIVPLMPSDVKISNFLIWKSTIF</sequence>
<dbReference type="InParanoid" id="I1CIH0"/>
<evidence type="ECO:0000313" key="3">
    <source>
        <dbReference type="EMBL" id="EIE88250.1"/>
    </source>
</evidence>
<dbReference type="VEuPathDB" id="FungiDB:RO3G_12961"/>
<dbReference type="Gene3D" id="3.60.10.10">
    <property type="entry name" value="Endonuclease/exonuclease/phosphatase"/>
    <property type="match status" value="1"/>
</dbReference>
<evidence type="ECO:0000313" key="4">
    <source>
        <dbReference type="Proteomes" id="UP000009138"/>
    </source>
</evidence>
<evidence type="ECO:0000256" key="1">
    <source>
        <dbReference type="SAM" id="MobiDB-lite"/>
    </source>
</evidence>
<dbReference type="SUPFAM" id="SSF56219">
    <property type="entry name" value="DNase I-like"/>
    <property type="match status" value="1"/>
</dbReference>
<dbReference type="OMA" id="ELAYRRW"/>
<dbReference type="Pfam" id="PF14529">
    <property type="entry name" value="Exo_endo_phos_2"/>
    <property type="match status" value="1"/>
</dbReference>
<dbReference type="Proteomes" id="UP000009138">
    <property type="component" value="Unassembled WGS sequence"/>
</dbReference>
<feature type="domain" description="Endonuclease/exonuclease/phosphatase" evidence="2">
    <location>
        <begin position="134"/>
        <end position="254"/>
    </location>
</feature>
<organism evidence="3 4">
    <name type="scientific">Rhizopus delemar (strain RA 99-880 / ATCC MYA-4621 / FGSC 9543 / NRRL 43880)</name>
    <name type="common">Mucormycosis agent</name>
    <name type="synonym">Rhizopus arrhizus var. delemar</name>
    <dbReference type="NCBI Taxonomy" id="246409"/>
    <lineage>
        <taxon>Eukaryota</taxon>
        <taxon>Fungi</taxon>
        <taxon>Fungi incertae sedis</taxon>
        <taxon>Mucoromycota</taxon>
        <taxon>Mucoromycotina</taxon>
        <taxon>Mucoromycetes</taxon>
        <taxon>Mucorales</taxon>
        <taxon>Mucorineae</taxon>
        <taxon>Rhizopodaceae</taxon>
        <taxon>Rhizopus</taxon>
    </lineage>
</organism>
<gene>
    <name evidence="3" type="ORF">RO3G_12961</name>
</gene>
<proteinExistence type="predicted"/>
<feature type="compositionally biased region" description="Low complexity" evidence="1">
    <location>
        <begin position="20"/>
        <end position="31"/>
    </location>
</feature>
<keyword evidence="4" id="KW-1185">Reference proteome</keyword>
<dbReference type="EMBL" id="CH476742">
    <property type="protein sequence ID" value="EIE88250.1"/>
    <property type="molecule type" value="Genomic_DNA"/>
</dbReference>
<protein>
    <recommendedName>
        <fullName evidence="2">Endonuclease/exonuclease/phosphatase domain-containing protein</fullName>
    </recommendedName>
</protein>
<dbReference type="STRING" id="246409.I1CIH0"/>
<dbReference type="PANTHER" id="PTHR47510">
    <property type="entry name" value="REVERSE TRANSCRIPTASE DOMAIN-CONTAINING PROTEIN"/>
    <property type="match status" value="1"/>
</dbReference>
<dbReference type="AlphaFoldDB" id="I1CIH0"/>
<dbReference type="PANTHER" id="PTHR47510:SF3">
    <property type="entry name" value="ENDO_EXONUCLEASE_PHOSPHATASE DOMAIN-CONTAINING PROTEIN"/>
    <property type="match status" value="1"/>
</dbReference>
<evidence type="ECO:0000259" key="2">
    <source>
        <dbReference type="Pfam" id="PF14529"/>
    </source>
</evidence>
<dbReference type="InterPro" id="IPR005135">
    <property type="entry name" value="Endo/exonuclease/phosphatase"/>
</dbReference>